<gene>
    <name evidence="1" type="ORF">SAMN04489859_1001238</name>
</gene>
<reference evidence="1 2" key="1">
    <citation type="submission" date="2016-10" db="EMBL/GenBank/DDBJ databases">
        <authorList>
            <person name="de Groot N.N."/>
        </authorList>
    </citation>
    <scope>NUCLEOTIDE SEQUENCE [LARGE SCALE GENOMIC DNA]</scope>
    <source>
        <strain evidence="1 2">DSM 8512</strain>
    </source>
</reference>
<name>A0A1H8E855_9RHOB</name>
<dbReference type="Proteomes" id="UP000199054">
    <property type="component" value="Unassembled WGS sequence"/>
</dbReference>
<accession>A0A1H8E855</accession>
<organism evidence="1 2">
    <name type="scientific">Paracoccus alcaliphilus</name>
    <dbReference type="NCBI Taxonomy" id="34002"/>
    <lineage>
        <taxon>Bacteria</taxon>
        <taxon>Pseudomonadati</taxon>
        <taxon>Pseudomonadota</taxon>
        <taxon>Alphaproteobacteria</taxon>
        <taxon>Rhodobacterales</taxon>
        <taxon>Paracoccaceae</taxon>
        <taxon>Paracoccus</taxon>
    </lineage>
</organism>
<protein>
    <submittedName>
        <fullName evidence="1">Uncharacterized protein</fullName>
    </submittedName>
</protein>
<dbReference type="OrthoDB" id="7595282at2"/>
<evidence type="ECO:0000313" key="1">
    <source>
        <dbReference type="EMBL" id="SEN15642.1"/>
    </source>
</evidence>
<evidence type="ECO:0000313" key="2">
    <source>
        <dbReference type="Proteomes" id="UP000199054"/>
    </source>
</evidence>
<dbReference type="EMBL" id="FODE01000001">
    <property type="protein sequence ID" value="SEN15642.1"/>
    <property type="molecule type" value="Genomic_DNA"/>
</dbReference>
<dbReference type="RefSeq" id="WP_139208090.1">
    <property type="nucleotide sequence ID" value="NZ_CP067124.1"/>
</dbReference>
<sequence>MPKLHKGQWWFRGEPFSAKAFRSTAIRGCRTWLNEDVLGEPGQGFIRGIWMLELLRTCPRHGVPLEPLWSRYNRFERHDTALRLTKHFQGNAGPSSARMSTSATIYDRWVHGRLSQEKQHSNWLDQFGLQAAAAFCAALGRLIEGRERGAGPGLDPSRP</sequence>
<dbReference type="AlphaFoldDB" id="A0A1H8E855"/>
<proteinExistence type="predicted"/>
<dbReference type="STRING" id="34002.SAMN04489859_1001238"/>
<keyword evidence="2" id="KW-1185">Reference proteome</keyword>